<dbReference type="RefSeq" id="WP_142527646.1">
    <property type="nucleotide sequence ID" value="NZ_CBCSJO010000004.1"/>
</dbReference>
<name>A0A521CDJ2_9SPHI</name>
<evidence type="ECO:0008006" key="3">
    <source>
        <dbReference type="Google" id="ProtNLM"/>
    </source>
</evidence>
<reference evidence="1 2" key="1">
    <citation type="submission" date="2017-05" db="EMBL/GenBank/DDBJ databases">
        <authorList>
            <person name="Varghese N."/>
            <person name="Submissions S."/>
        </authorList>
    </citation>
    <scope>NUCLEOTIDE SEQUENCE [LARGE SCALE GENOMIC DNA]</scope>
    <source>
        <strain evidence="1 2">DSM 19036</strain>
    </source>
</reference>
<dbReference type="PROSITE" id="PS51257">
    <property type="entry name" value="PROKAR_LIPOPROTEIN"/>
    <property type="match status" value="1"/>
</dbReference>
<protein>
    <recommendedName>
        <fullName evidence="3">Lipoprotein</fullName>
    </recommendedName>
</protein>
<gene>
    <name evidence="1" type="ORF">SAMN06265348_103480</name>
</gene>
<proteinExistence type="predicted"/>
<keyword evidence="2" id="KW-1185">Reference proteome</keyword>
<evidence type="ECO:0000313" key="1">
    <source>
        <dbReference type="EMBL" id="SMO57497.1"/>
    </source>
</evidence>
<dbReference type="EMBL" id="FXTN01000003">
    <property type="protein sequence ID" value="SMO57497.1"/>
    <property type="molecule type" value="Genomic_DNA"/>
</dbReference>
<sequence length="146" mass="16639">MKIFLLYFLIIIGLCSCERRGKKITSGGITYMNYNTREKDTAYLDIKGHKYKHLGAVPDSLRTTEQKKLINAINDVLLNGVVVEDNKEVLKFSKEECLARGLNAHYYDELQNNIRTNNSYFEANGNKNVAQMKASLDSVLRGTKKE</sequence>
<evidence type="ECO:0000313" key="2">
    <source>
        <dbReference type="Proteomes" id="UP000320300"/>
    </source>
</evidence>
<dbReference type="OrthoDB" id="800057at2"/>
<accession>A0A521CDJ2</accession>
<dbReference type="AlphaFoldDB" id="A0A521CDJ2"/>
<organism evidence="1 2">
    <name type="scientific">Pedobacter westerhofensis</name>
    <dbReference type="NCBI Taxonomy" id="425512"/>
    <lineage>
        <taxon>Bacteria</taxon>
        <taxon>Pseudomonadati</taxon>
        <taxon>Bacteroidota</taxon>
        <taxon>Sphingobacteriia</taxon>
        <taxon>Sphingobacteriales</taxon>
        <taxon>Sphingobacteriaceae</taxon>
        <taxon>Pedobacter</taxon>
    </lineage>
</organism>
<dbReference type="Proteomes" id="UP000320300">
    <property type="component" value="Unassembled WGS sequence"/>
</dbReference>